<organism evidence="1 2">
    <name type="scientific">Leersia perrieri</name>
    <dbReference type="NCBI Taxonomy" id="77586"/>
    <lineage>
        <taxon>Eukaryota</taxon>
        <taxon>Viridiplantae</taxon>
        <taxon>Streptophyta</taxon>
        <taxon>Embryophyta</taxon>
        <taxon>Tracheophyta</taxon>
        <taxon>Spermatophyta</taxon>
        <taxon>Magnoliopsida</taxon>
        <taxon>Liliopsida</taxon>
        <taxon>Poales</taxon>
        <taxon>Poaceae</taxon>
        <taxon>BOP clade</taxon>
        <taxon>Oryzoideae</taxon>
        <taxon>Oryzeae</taxon>
        <taxon>Oryzinae</taxon>
        <taxon>Leersia</taxon>
    </lineage>
</organism>
<accession>A0A0D9VFT0</accession>
<keyword evidence="2" id="KW-1185">Reference proteome</keyword>
<dbReference type="Proteomes" id="UP000032180">
    <property type="component" value="Chromosome 2"/>
</dbReference>
<proteinExistence type="predicted"/>
<protein>
    <submittedName>
        <fullName evidence="1">Uncharacterized protein</fullName>
    </submittedName>
</protein>
<evidence type="ECO:0000313" key="1">
    <source>
        <dbReference type="EnsemblPlants" id="LPERR02G12960.1"/>
    </source>
</evidence>
<reference evidence="2" key="2">
    <citation type="submission" date="2013-12" db="EMBL/GenBank/DDBJ databases">
        <authorList>
            <person name="Yu Y."/>
            <person name="Lee S."/>
            <person name="de Baynast K."/>
            <person name="Wissotski M."/>
            <person name="Liu L."/>
            <person name="Talag J."/>
            <person name="Goicoechea J."/>
            <person name="Angelova A."/>
            <person name="Jetty R."/>
            <person name="Kudrna D."/>
            <person name="Golser W."/>
            <person name="Rivera L."/>
            <person name="Zhang J."/>
            <person name="Wing R."/>
        </authorList>
    </citation>
    <scope>NUCLEOTIDE SEQUENCE</scope>
</reference>
<evidence type="ECO:0000313" key="2">
    <source>
        <dbReference type="Proteomes" id="UP000032180"/>
    </source>
</evidence>
<dbReference type="EnsemblPlants" id="LPERR02G12960.1">
    <property type="protein sequence ID" value="LPERR02G12960.1"/>
    <property type="gene ID" value="LPERR02G12960"/>
</dbReference>
<dbReference type="Gramene" id="LPERR02G12960.1">
    <property type="protein sequence ID" value="LPERR02G12960.1"/>
    <property type="gene ID" value="LPERR02G12960"/>
</dbReference>
<reference evidence="1 2" key="1">
    <citation type="submission" date="2012-08" db="EMBL/GenBank/DDBJ databases">
        <title>Oryza genome evolution.</title>
        <authorList>
            <person name="Wing R.A."/>
        </authorList>
    </citation>
    <scope>NUCLEOTIDE SEQUENCE</scope>
</reference>
<dbReference type="AlphaFoldDB" id="A0A0D9VFT0"/>
<sequence length="69" mass="7319">MFQGYIEYNCSGLARAPAADLRAGDHGHLPGLYEHMYAAAYMAKSVPGLPVPPCPAQFGGRCSDQHLAA</sequence>
<name>A0A0D9VFT0_9ORYZ</name>
<reference evidence="1" key="3">
    <citation type="submission" date="2015-04" db="UniProtKB">
        <authorList>
            <consortium name="EnsemblPlants"/>
        </authorList>
    </citation>
    <scope>IDENTIFICATION</scope>
</reference>
<dbReference type="HOGENOM" id="CLU_2779485_0_0_1"/>